<keyword evidence="9" id="KW-1185">Reference proteome</keyword>
<name>A0A6J2TLK9_DROLE</name>
<feature type="region of interest" description="Disordered" evidence="7">
    <location>
        <begin position="151"/>
        <end position="175"/>
    </location>
</feature>
<comment type="function">
    <text evidence="6">Involved in transvection phenomena (= synapsis-dependent gene expression), where the synaptic pairing of chromosomes carrying genes with which zeste interacts influences the expression of these genes. Zeste binds to DNA and stimulates transcription from a nearby promoter.</text>
</comment>
<organism evidence="9 10">
    <name type="scientific">Drosophila lebanonensis</name>
    <name type="common">Fruit fly</name>
    <name type="synonym">Scaptodrosophila lebanonensis</name>
    <dbReference type="NCBI Taxonomy" id="7225"/>
    <lineage>
        <taxon>Eukaryota</taxon>
        <taxon>Metazoa</taxon>
        <taxon>Ecdysozoa</taxon>
        <taxon>Arthropoda</taxon>
        <taxon>Hexapoda</taxon>
        <taxon>Insecta</taxon>
        <taxon>Pterygota</taxon>
        <taxon>Neoptera</taxon>
        <taxon>Endopterygota</taxon>
        <taxon>Diptera</taxon>
        <taxon>Brachycera</taxon>
        <taxon>Muscomorpha</taxon>
        <taxon>Ephydroidea</taxon>
        <taxon>Drosophilidae</taxon>
        <taxon>Scaptodrosophila</taxon>
    </lineage>
</organism>
<dbReference type="OrthoDB" id="7864550at2759"/>
<accession>A0A6J2TLK9</accession>
<proteinExistence type="predicted"/>
<feature type="compositionally biased region" description="Basic residues" evidence="7">
    <location>
        <begin position="163"/>
        <end position="175"/>
    </location>
</feature>
<dbReference type="Proteomes" id="UP000504634">
    <property type="component" value="Unplaced"/>
</dbReference>
<dbReference type="PANTHER" id="PTHR23098">
    <property type="entry name" value="AGAP001331-PA-RELATED"/>
    <property type="match status" value="1"/>
</dbReference>
<sequence length="233" mass="26645">MGKHRSPQQNVIFIEFMEKHSNIARGHTNRNRAAAAAAWESLTAQLNENGPPCKTVEEWRRVWKDWKQSIRNKIAKNKRESSATCGGHYNHVPLTAAENAIAVLLNMYDVVDEIDEAQAEDDENEQSSSTELETTQYKRNASCMDDSEMRFYSHDSSPEAPTKKRKIDFRHSRKSAAKREALATEKILALRAIAKEFHNLKKAHKSSTKTIVGLMKKQNVLLEKLVQQNSRRE</sequence>
<evidence type="ECO:0000256" key="1">
    <source>
        <dbReference type="ARBA" id="ARBA00011764"/>
    </source>
</evidence>
<dbReference type="InterPro" id="IPR028002">
    <property type="entry name" value="Myb_DNA-bind_5"/>
</dbReference>
<evidence type="ECO:0000256" key="4">
    <source>
        <dbReference type="ARBA" id="ARBA00023125"/>
    </source>
</evidence>
<comment type="subunit">
    <text evidence="1">Self-associates forming complexes of several hundred monomers.</text>
</comment>
<dbReference type="GeneID" id="115625486"/>
<dbReference type="PANTHER" id="PTHR23098:SF16">
    <property type="entry name" value="REGULATORY PROTEIN ZESTE"/>
    <property type="match status" value="1"/>
</dbReference>
<keyword evidence="5" id="KW-0804">Transcription</keyword>
<evidence type="ECO:0000313" key="10">
    <source>
        <dbReference type="RefSeq" id="XP_030376395.1"/>
    </source>
</evidence>
<evidence type="ECO:0000256" key="7">
    <source>
        <dbReference type="SAM" id="MobiDB-lite"/>
    </source>
</evidence>
<feature type="domain" description="Myb/SANT-like DNA-binding" evidence="8">
    <location>
        <begin position="6"/>
        <end position="76"/>
    </location>
</feature>
<gene>
    <name evidence="10" type="primary">LOC115625486</name>
</gene>
<dbReference type="RefSeq" id="XP_030376395.1">
    <property type="nucleotide sequence ID" value="XM_030520535.1"/>
</dbReference>
<keyword evidence="4" id="KW-0238">DNA-binding</keyword>
<evidence type="ECO:0000256" key="2">
    <source>
        <dbReference type="ARBA" id="ARBA00016807"/>
    </source>
</evidence>
<evidence type="ECO:0000256" key="5">
    <source>
        <dbReference type="ARBA" id="ARBA00023163"/>
    </source>
</evidence>
<keyword evidence="3" id="KW-0805">Transcription regulation</keyword>
<evidence type="ECO:0000256" key="3">
    <source>
        <dbReference type="ARBA" id="ARBA00023015"/>
    </source>
</evidence>
<dbReference type="GO" id="GO:0003677">
    <property type="term" value="F:DNA binding"/>
    <property type="evidence" value="ECO:0007669"/>
    <property type="project" value="UniProtKB-KW"/>
</dbReference>
<protein>
    <recommendedName>
        <fullName evidence="2">Regulatory protein zeste</fullName>
    </recommendedName>
</protein>
<evidence type="ECO:0000259" key="8">
    <source>
        <dbReference type="Pfam" id="PF13873"/>
    </source>
</evidence>
<evidence type="ECO:0000256" key="6">
    <source>
        <dbReference type="ARBA" id="ARBA00025466"/>
    </source>
</evidence>
<dbReference type="AlphaFoldDB" id="A0A6J2TLK9"/>
<reference evidence="10" key="1">
    <citation type="submission" date="2025-08" db="UniProtKB">
        <authorList>
            <consortium name="RefSeq"/>
        </authorList>
    </citation>
    <scope>IDENTIFICATION</scope>
    <source>
        <strain evidence="10">11010-0011.00</strain>
        <tissue evidence="10">Whole body</tissue>
    </source>
</reference>
<evidence type="ECO:0000313" key="9">
    <source>
        <dbReference type="Proteomes" id="UP000504634"/>
    </source>
</evidence>
<feature type="region of interest" description="Disordered" evidence="7">
    <location>
        <begin position="118"/>
        <end position="139"/>
    </location>
</feature>
<dbReference type="Pfam" id="PF13873">
    <property type="entry name" value="Myb_DNA-bind_5"/>
    <property type="match status" value="1"/>
</dbReference>
<dbReference type="GO" id="GO:0005634">
    <property type="term" value="C:nucleus"/>
    <property type="evidence" value="ECO:0007669"/>
    <property type="project" value="TreeGrafter"/>
</dbReference>
<feature type="compositionally biased region" description="Polar residues" evidence="7">
    <location>
        <begin position="127"/>
        <end position="139"/>
    </location>
</feature>